<dbReference type="OrthoDB" id="10039614at2759"/>
<accession>A0A815KLP9</accession>
<gene>
    <name evidence="2" type="ORF">RFH988_LOCUS34660</name>
</gene>
<proteinExistence type="predicted"/>
<dbReference type="PANTHER" id="PTHR21301:SF10">
    <property type="entry name" value="REVERSE TRANSCRIPTASE DOMAIN-CONTAINING PROTEIN"/>
    <property type="match status" value="1"/>
</dbReference>
<feature type="domain" description="Helix-turn-helix" evidence="1">
    <location>
        <begin position="456"/>
        <end position="513"/>
    </location>
</feature>
<dbReference type="AlphaFoldDB" id="A0A815KLP9"/>
<protein>
    <recommendedName>
        <fullName evidence="1">Helix-turn-helix domain-containing protein</fullName>
    </recommendedName>
</protein>
<dbReference type="EMBL" id="CAJNOO010004894">
    <property type="protein sequence ID" value="CAF1397421.1"/>
    <property type="molecule type" value="Genomic_DNA"/>
</dbReference>
<sequence>MIQNLVHNLTFEQIQFLNRGPTYVPPCQLHILSKSSFTLAQLVTKQMVPLRQQLTKLFTKYPVDLSRRMNFDTDIQITFNESFLGPLPPMLEHRAFYEKKLIQSIRYHLNKDRLILRRTADDKNTYYLGRLDELQQKSNEYIENSNSYEFIGIIDENNTEEKYLKEVIQSIGTGLEKLYQRKLINKDYLIKFSIQKKTNVKLPYVDFLPGKDQEDNLLVEPRFSSYRRSPIFALASYLEEILRPLYENHSQSTTFLNSGDFMQKLDYYCTQQQFLLKPTTNFATFKIHNLHMNVSHSSLLRVLNGFLVSSLVGTRLYKLSSEAIEELMALVLNNIFFTFKKKVYQFTKGCPLNLPITDLLCNIYLHDWQLSLLRQIRLKDSFYGRYHNRGFFTWNASTGYLERLFDELQQTLDSDIKLTTYIDNRVEFLNAIIKNNRGFLETRVYHNQQQQQQPFLLPYAKNHPRLLHRQWFRYSLIRAGQYCSSFEDFEEERRYIEMTFLTNGYSLDFVEYNLRQFYSRFYRSECKIKDINRHTYRILRRELFRLVDEEKRELKEEQQLQKSNKLIRLHYVFDWGSRCQFNEKFYKLWSDIITKDPIFKEFGLKIKLNTKHCYSSNMFVARIKKDI</sequence>
<evidence type="ECO:0000313" key="2">
    <source>
        <dbReference type="EMBL" id="CAF1397421.1"/>
    </source>
</evidence>
<dbReference type="Proteomes" id="UP000663882">
    <property type="component" value="Unassembled WGS sequence"/>
</dbReference>
<organism evidence="2 3">
    <name type="scientific">Rotaria sordida</name>
    <dbReference type="NCBI Taxonomy" id="392033"/>
    <lineage>
        <taxon>Eukaryota</taxon>
        <taxon>Metazoa</taxon>
        <taxon>Spiralia</taxon>
        <taxon>Gnathifera</taxon>
        <taxon>Rotifera</taxon>
        <taxon>Eurotatoria</taxon>
        <taxon>Bdelloidea</taxon>
        <taxon>Philodinida</taxon>
        <taxon>Philodinidae</taxon>
        <taxon>Rotaria</taxon>
    </lineage>
</organism>
<dbReference type="Pfam" id="PF26215">
    <property type="entry name" value="HTH_animal"/>
    <property type="match status" value="1"/>
</dbReference>
<evidence type="ECO:0000259" key="1">
    <source>
        <dbReference type="Pfam" id="PF26215"/>
    </source>
</evidence>
<evidence type="ECO:0000313" key="3">
    <source>
        <dbReference type="Proteomes" id="UP000663882"/>
    </source>
</evidence>
<dbReference type="InterPro" id="IPR058912">
    <property type="entry name" value="HTH_animal"/>
</dbReference>
<reference evidence="2" key="1">
    <citation type="submission" date="2021-02" db="EMBL/GenBank/DDBJ databases">
        <authorList>
            <person name="Nowell W R."/>
        </authorList>
    </citation>
    <scope>NUCLEOTIDE SEQUENCE</scope>
</reference>
<dbReference type="PANTHER" id="PTHR21301">
    <property type="entry name" value="REVERSE TRANSCRIPTASE"/>
    <property type="match status" value="1"/>
</dbReference>
<comment type="caution">
    <text evidence="2">The sequence shown here is derived from an EMBL/GenBank/DDBJ whole genome shotgun (WGS) entry which is preliminary data.</text>
</comment>
<name>A0A815KLP9_9BILA</name>